<feature type="signal peptide" evidence="2">
    <location>
        <begin position="1"/>
        <end position="26"/>
    </location>
</feature>
<accession>A0A1M5S4W4</accession>
<feature type="domain" description="SbsA Ig-like" evidence="3">
    <location>
        <begin position="428"/>
        <end position="532"/>
    </location>
</feature>
<keyword evidence="5" id="KW-1185">Reference proteome</keyword>
<evidence type="ECO:0000313" key="4">
    <source>
        <dbReference type="EMBL" id="SHH33526.1"/>
    </source>
</evidence>
<evidence type="ECO:0000313" key="5">
    <source>
        <dbReference type="Proteomes" id="UP000242520"/>
    </source>
</evidence>
<proteinExistence type="predicted"/>
<dbReference type="InterPro" id="IPR032812">
    <property type="entry name" value="SbsA_Ig"/>
</dbReference>
<dbReference type="Pfam" id="PF13205">
    <property type="entry name" value="Big_5"/>
    <property type="match status" value="3"/>
</dbReference>
<dbReference type="AlphaFoldDB" id="A0A1M5S4W4"/>
<protein>
    <submittedName>
        <fullName evidence="4">Ig-like domain-containing protein</fullName>
    </submittedName>
</protein>
<feature type="domain" description="SbsA Ig-like" evidence="3">
    <location>
        <begin position="227"/>
        <end position="319"/>
    </location>
</feature>
<dbReference type="Gene3D" id="2.60.40.1220">
    <property type="match status" value="5"/>
</dbReference>
<feature type="chain" id="PRO_5013268586" evidence="2">
    <location>
        <begin position="27"/>
        <end position="1018"/>
    </location>
</feature>
<keyword evidence="1 2" id="KW-0732">Signal</keyword>
<dbReference type="EMBL" id="FQXH01000017">
    <property type="protein sequence ID" value="SHH33526.1"/>
    <property type="molecule type" value="Genomic_DNA"/>
</dbReference>
<feature type="domain" description="SbsA Ig-like" evidence="3">
    <location>
        <begin position="132"/>
        <end position="223"/>
    </location>
</feature>
<evidence type="ECO:0000259" key="3">
    <source>
        <dbReference type="Pfam" id="PF13205"/>
    </source>
</evidence>
<dbReference type="RefSeq" id="WP_072725403.1">
    <property type="nucleotide sequence ID" value="NZ_FQXH01000017.1"/>
</dbReference>
<dbReference type="Proteomes" id="UP000242520">
    <property type="component" value="Unassembled WGS sequence"/>
</dbReference>
<dbReference type="Pfam" id="PF13753">
    <property type="entry name" value="SWM_repeat"/>
    <property type="match status" value="1"/>
</dbReference>
<gene>
    <name evidence="4" type="ORF">SAMN02744040_01628</name>
</gene>
<reference evidence="5" key="1">
    <citation type="submission" date="2016-11" db="EMBL/GenBank/DDBJ databases">
        <authorList>
            <person name="Varghese N."/>
            <person name="Submissions S."/>
        </authorList>
    </citation>
    <scope>NUCLEOTIDE SEQUENCE [LARGE SCALE GENOMIC DNA]</scope>
    <source>
        <strain evidence="5">DSM 15285</strain>
    </source>
</reference>
<dbReference type="InterPro" id="IPR028059">
    <property type="entry name" value="SWM_rpt"/>
</dbReference>
<dbReference type="InterPro" id="IPR014755">
    <property type="entry name" value="Cu-Rt/internalin_Ig-like"/>
</dbReference>
<evidence type="ECO:0000256" key="2">
    <source>
        <dbReference type="SAM" id="SignalP"/>
    </source>
</evidence>
<evidence type="ECO:0000256" key="1">
    <source>
        <dbReference type="ARBA" id="ARBA00022729"/>
    </source>
</evidence>
<organism evidence="4 5">
    <name type="scientific">Tepidibacter thalassicus DSM 15285</name>
    <dbReference type="NCBI Taxonomy" id="1123350"/>
    <lineage>
        <taxon>Bacteria</taxon>
        <taxon>Bacillati</taxon>
        <taxon>Bacillota</taxon>
        <taxon>Clostridia</taxon>
        <taxon>Peptostreptococcales</taxon>
        <taxon>Peptostreptococcaceae</taxon>
        <taxon>Tepidibacter</taxon>
    </lineage>
</organism>
<dbReference type="STRING" id="1123350.SAMN02744040_01628"/>
<sequence length="1018" mass="107672">MKRSKKVMTLTLATAMVCGATSMAFAYNGMDGIQIDNKFYSIDYIVGEHAEAFSDIFGPANTENVIIDMNGKSAKFSDYLATNPADFDTWASNPDVQTPANATTIVKGDGTEIPVETPEQELKVESVKAINAKEIEIKFNKEIDEDTVVAVNFSINADSLADSGTYNSSNTSVALQDDKKTVKITMTNSSVYLTEGAAYAVEVSKNIADAEGNKLGTDYTETILFSDKTAPELASVTAAAQEGKTTTSIKVKFTEPVSATGALIKVNGVTATVTSGNETDELTLTTTDLTAGQTYELYIANLEDVNGNKISPNPLSFNFIVESDAAAPTVSSVEALNDKQVKVTFSEAVDTSSVTTSTVKVKKGDTILSRTVSWNTDNTEMTLTLTTNPFTGVTGDTVDVSVVINGVKDDNNNAMTETSNTVTLTKDTTAPSLVEAKVDQTTNKIQLVFDEEVAELTGYSDITITDQDGVEVARLTEGAAGDVTIVADADGKNTIVVLDFVTSANKTYTINVPKEVVKDLAWEANKNIAFSTTVTVGDTTDTTKPELATVTNEITSATGTNTSTINTNPVIGDVGYRNELYVMFNEEMTGGTDATSAINPSNYLLDGEPLPDGTTLAFVNSEKKLVRITFPDGTFIKDETRALTIQNVADKAGNIIDTVVKSFNAYDNVAPVLTSGKLVTAGQSGSQPFQIKLIFDEAMDSSALANIANDIVIKENGTVVNLNGSLSASLDIEDTTNKTVVISSDNNNDVLNPNTTLTVETAGGTIDGLKDASEDKNAAKKEVTVTLGDGVAPANLTITKFAGVDHTDFDDFDKLYIQDGIEIKGAYTDSDVATIVAKWDDETDVTDPVEVAAIIDADNKTYIIPAADLSTLADGDKLTLKVTTIDTNGNKNEQDFIVIAGSENNNEIGENVTLDRTAPTVASASVNNTTLTITFNEILSGSSANKEAFSITSTGNSNEDIGVSSVSVSGDTVTLILDKSPTTGNTVTVSYIANGTTDLTDKAGNKVANFITQVVNNN</sequence>
<name>A0A1M5S4W4_9FIRM</name>